<feature type="compositionally biased region" description="Basic and acidic residues" evidence="6">
    <location>
        <begin position="9"/>
        <end position="18"/>
    </location>
</feature>
<feature type="compositionally biased region" description="Polar residues" evidence="6">
    <location>
        <begin position="249"/>
        <end position="259"/>
    </location>
</feature>
<feature type="region of interest" description="Disordered" evidence="6">
    <location>
        <begin position="521"/>
        <end position="556"/>
    </location>
</feature>
<feature type="compositionally biased region" description="Polar residues" evidence="6">
    <location>
        <begin position="128"/>
        <end position="138"/>
    </location>
</feature>
<organism evidence="8 9">
    <name type="scientific">Erythroxylum novogranatense</name>
    <dbReference type="NCBI Taxonomy" id="1862640"/>
    <lineage>
        <taxon>Eukaryota</taxon>
        <taxon>Viridiplantae</taxon>
        <taxon>Streptophyta</taxon>
        <taxon>Embryophyta</taxon>
        <taxon>Tracheophyta</taxon>
        <taxon>Spermatophyta</taxon>
        <taxon>Magnoliopsida</taxon>
        <taxon>eudicotyledons</taxon>
        <taxon>Gunneridae</taxon>
        <taxon>Pentapetalae</taxon>
        <taxon>rosids</taxon>
        <taxon>fabids</taxon>
        <taxon>Malpighiales</taxon>
        <taxon>Erythroxylaceae</taxon>
        <taxon>Erythroxylum</taxon>
    </lineage>
</organism>
<dbReference type="InterPro" id="IPR044295">
    <property type="entry name" value="BIM1/2/3"/>
</dbReference>
<keyword evidence="2" id="KW-0805">Transcription regulation</keyword>
<dbReference type="FunFam" id="4.10.280.10:FF:000093">
    <property type="entry name" value="BHLH domain class transcription factor"/>
    <property type="match status" value="1"/>
</dbReference>
<dbReference type="Pfam" id="PF00010">
    <property type="entry name" value="HLH"/>
    <property type="match status" value="1"/>
</dbReference>
<feature type="domain" description="BHLH" evidence="7">
    <location>
        <begin position="258"/>
        <end position="308"/>
    </location>
</feature>
<dbReference type="InterPro" id="IPR036638">
    <property type="entry name" value="HLH_DNA-bd_sf"/>
</dbReference>
<evidence type="ECO:0000256" key="2">
    <source>
        <dbReference type="ARBA" id="ARBA00023015"/>
    </source>
</evidence>
<dbReference type="EMBL" id="JAIWQS010000002">
    <property type="protein sequence ID" value="KAJ8772219.1"/>
    <property type="molecule type" value="Genomic_DNA"/>
</dbReference>
<keyword evidence="9" id="KW-1185">Reference proteome</keyword>
<comment type="caution">
    <text evidence="8">The sequence shown here is derived from an EMBL/GenBank/DDBJ whole genome shotgun (WGS) entry which is preliminary data.</text>
</comment>
<feature type="region of interest" description="Disordered" evidence="6">
    <location>
        <begin position="117"/>
        <end position="202"/>
    </location>
</feature>
<dbReference type="PANTHER" id="PTHR46412">
    <property type="entry name" value="BES1-INTERACTING MYC-LIKE PROTEIN"/>
    <property type="match status" value="1"/>
</dbReference>
<feature type="region of interest" description="Disordered" evidence="6">
    <location>
        <begin position="1"/>
        <end position="21"/>
    </location>
</feature>
<evidence type="ECO:0000256" key="1">
    <source>
        <dbReference type="ARBA" id="ARBA00004123"/>
    </source>
</evidence>
<evidence type="ECO:0000256" key="5">
    <source>
        <dbReference type="ARBA" id="ARBA00023242"/>
    </source>
</evidence>
<evidence type="ECO:0000313" key="8">
    <source>
        <dbReference type="EMBL" id="KAJ8772219.1"/>
    </source>
</evidence>
<evidence type="ECO:0000256" key="6">
    <source>
        <dbReference type="SAM" id="MobiDB-lite"/>
    </source>
</evidence>
<keyword evidence="4" id="KW-0804">Transcription</keyword>
<keyword evidence="3" id="KW-0238">DNA-binding</keyword>
<name>A0AAV8U1R6_9ROSI</name>
<dbReference type="Gene3D" id="4.10.280.10">
    <property type="entry name" value="Helix-loop-helix DNA-binding domain"/>
    <property type="match status" value="1"/>
</dbReference>
<protein>
    <recommendedName>
        <fullName evidence="7">BHLH domain-containing protein</fullName>
    </recommendedName>
</protein>
<proteinExistence type="predicted"/>
<dbReference type="SMART" id="SM00353">
    <property type="entry name" value="HLH"/>
    <property type="match status" value="1"/>
</dbReference>
<evidence type="ECO:0000259" key="7">
    <source>
        <dbReference type="PROSITE" id="PS50888"/>
    </source>
</evidence>
<dbReference type="GO" id="GO:0005634">
    <property type="term" value="C:nucleus"/>
    <property type="evidence" value="ECO:0007669"/>
    <property type="project" value="UniProtKB-SubCell"/>
</dbReference>
<dbReference type="InterPro" id="IPR011598">
    <property type="entry name" value="bHLH_dom"/>
</dbReference>
<evidence type="ECO:0000256" key="4">
    <source>
        <dbReference type="ARBA" id="ARBA00023163"/>
    </source>
</evidence>
<feature type="compositionally biased region" description="Polar residues" evidence="6">
    <location>
        <begin position="177"/>
        <end position="202"/>
    </location>
</feature>
<dbReference type="GO" id="GO:0046983">
    <property type="term" value="F:protein dimerization activity"/>
    <property type="evidence" value="ECO:0007669"/>
    <property type="project" value="InterPro"/>
</dbReference>
<gene>
    <name evidence="8" type="ORF">K2173_027396</name>
</gene>
<sequence>MELPQQRHLGTEGARKQTNDFLSLYAHPTIQQDPKPTSQGGYLKTHDFLRPLEWVGKTSGTKKETDEISTLQKPPPAAPPSSEEHILPGGIGTYSISHVSYFNQRVPKPEAAGYTVAEASSTERNDENSNCSSYTGSGFTLWEESASKKGKTGKENVGERSNIIRETAVKAGWSTPERPSQASSNNHGNGFSSLTSQPSGQKNQSFMEMINSAKISNQDDDLDEDEEIVFKKESPSPVHNGDLRVTVGGKSSNQKANTPRSKHSATEQRRRSKINDRFQTLRKLIPHSDQKRDKASFLLEVIEYIQFLQEKVHKYEGSYGGWNNEPAKLVPWKINNGQAENYADQSQIMISESAPGLVFSSKVDEKSITVSPIPEGTQNPAESDMSSPTNFKAIDHPGIINRAVSFPTSLPSNFFCPTRSGIANFPPGRGFSENIGNQPQAQLCNIRSTVADGAADKQKEEDLTIEGGTVNVSSVYSRGLLNTLTQALQGSGVDLSQASISVQIELGKQAGGRSIATTSTLKENHASSGNQVTTRTRISTSEESHQALKKLKTSKG</sequence>
<keyword evidence="5" id="KW-0539">Nucleus</keyword>
<dbReference type="GO" id="GO:0003700">
    <property type="term" value="F:DNA-binding transcription factor activity"/>
    <property type="evidence" value="ECO:0007669"/>
    <property type="project" value="InterPro"/>
</dbReference>
<dbReference type="PROSITE" id="PS50888">
    <property type="entry name" value="BHLH"/>
    <property type="match status" value="1"/>
</dbReference>
<reference evidence="8 9" key="1">
    <citation type="submission" date="2021-09" db="EMBL/GenBank/DDBJ databases">
        <title>Genomic insights and catalytic innovation underlie evolution of tropane alkaloids biosynthesis.</title>
        <authorList>
            <person name="Wang Y.-J."/>
            <person name="Tian T."/>
            <person name="Huang J.-P."/>
            <person name="Huang S.-X."/>
        </authorList>
    </citation>
    <scope>NUCLEOTIDE SEQUENCE [LARGE SCALE GENOMIC DNA]</scope>
    <source>
        <strain evidence="8">KIB-2018</strain>
        <tissue evidence="8">Leaf</tissue>
    </source>
</reference>
<feature type="region of interest" description="Disordered" evidence="6">
    <location>
        <begin position="230"/>
        <end position="273"/>
    </location>
</feature>
<feature type="region of interest" description="Disordered" evidence="6">
    <location>
        <begin position="55"/>
        <end position="84"/>
    </location>
</feature>
<feature type="compositionally biased region" description="Basic and acidic residues" evidence="6">
    <location>
        <begin position="264"/>
        <end position="273"/>
    </location>
</feature>
<feature type="compositionally biased region" description="Basic residues" evidence="6">
    <location>
        <begin position="547"/>
        <end position="556"/>
    </location>
</feature>
<accession>A0AAV8U1R6</accession>
<dbReference type="AlphaFoldDB" id="A0AAV8U1R6"/>
<dbReference type="Proteomes" id="UP001159364">
    <property type="component" value="Linkage Group LG02"/>
</dbReference>
<feature type="compositionally biased region" description="Polar residues" evidence="6">
    <location>
        <begin position="521"/>
        <end position="532"/>
    </location>
</feature>
<dbReference type="SUPFAM" id="SSF47459">
    <property type="entry name" value="HLH, helix-loop-helix DNA-binding domain"/>
    <property type="match status" value="1"/>
</dbReference>
<comment type="subcellular location">
    <subcellularLocation>
        <location evidence="1">Nucleus</location>
    </subcellularLocation>
</comment>
<dbReference type="CDD" id="cd11453">
    <property type="entry name" value="bHLH_AtBIM_like"/>
    <property type="match status" value="1"/>
</dbReference>
<evidence type="ECO:0000256" key="3">
    <source>
        <dbReference type="ARBA" id="ARBA00023125"/>
    </source>
</evidence>
<dbReference type="GO" id="GO:0006351">
    <property type="term" value="P:DNA-templated transcription"/>
    <property type="evidence" value="ECO:0007669"/>
    <property type="project" value="InterPro"/>
</dbReference>
<dbReference type="PANTHER" id="PTHR46412:SF3">
    <property type="entry name" value="TRANSCRIPTION FACTOR BIM1"/>
    <property type="match status" value="1"/>
</dbReference>
<evidence type="ECO:0000313" key="9">
    <source>
        <dbReference type="Proteomes" id="UP001159364"/>
    </source>
</evidence>
<dbReference type="GO" id="GO:0003677">
    <property type="term" value="F:DNA binding"/>
    <property type="evidence" value="ECO:0007669"/>
    <property type="project" value="UniProtKB-KW"/>
</dbReference>